<dbReference type="InterPro" id="IPR058047">
    <property type="entry name" value="CPSase_preATP-grasp"/>
</dbReference>
<dbReference type="GO" id="GO:0004087">
    <property type="term" value="F:carbamoyl-phosphate synthase (ammonia) activity"/>
    <property type="evidence" value="ECO:0007669"/>
    <property type="project" value="UniProtKB-EC"/>
</dbReference>
<name>A0A9D2J940_9FIRM</name>
<evidence type="ECO:0000256" key="6">
    <source>
        <dbReference type="ARBA" id="ARBA00047359"/>
    </source>
</evidence>
<dbReference type="GO" id="GO:0006541">
    <property type="term" value="P:glutamine metabolic process"/>
    <property type="evidence" value="ECO:0007669"/>
    <property type="project" value="TreeGrafter"/>
</dbReference>
<gene>
    <name evidence="8" type="ORF">H9811_01165</name>
</gene>
<dbReference type="FunFam" id="3.40.50.20:FF:000001">
    <property type="entry name" value="Carbamoyl-phosphate synthase large chain"/>
    <property type="match status" value="1"/>
</dbReference>
<feature type="non-terminal residue" evidence="8">
    <location>
        <position position="72"/>
    </location>
</feature>
<proteinExistence type="predicted"/>
<keyword evidence="2" id="KW-0479">Metal-binding</keyword>
<dbReference type="GO" id="GO:0006221">
    <property type="term" value="P:pyrimidine nucleotide biosynthetic process"/>
    <property type="evidence" value="ECO:0007669"/>
    <property type="project" value="UniProtKB-KW"/>
</dbReference>
<dbReference type="GO" id="GO:0005737">
    <property type="term" value="C:cytoplasm"/>
    <property type="evidence" value="ECO:0007669"/>
    <property type="project" value="TreeGrafter"/>
</dbReference>
<keyword evidence="3" id="KW-0547">Nucleotide-binding</keyword>
<keyword evidence="1" id="KW-0436">Ligase</keyword>
<dbReference type="Proteomes" id="UP000824048">
    <property type="component" value="Unassembled WGS sequence"/>
</dbReference>
<dbReference type="GO" id="GO:0005524">
    <property type="term" value="F:ATP binding"/>
    <property type="evidence" value="ECO:0007669"/>
    <property type="project" value="UniProtKB-KW"/>
</dbReference>
<keyword evidence="4" id="KW-0067">ATP-binding</keyword>
<evidence type="ECO:0000256" key="4">
    <source>
        <dbReference type="ARBA" id="ARBA00022840"/>
    </source>
</evidence>
<evidence type="ECO:0000256" key="2">
    <source>
        <dbReference type="ARBA" id="ARBA00022723"/>
    </source>
</evidence>
<comment type="caution">
    <text evidence="8">The sequence shown here is derived from an EMBL/GenBank/DDBJ whole genome shotgun (WGS) entry which is preliminary data.</text>
</comment>
<dbReference type="AlphaFoldDB" id="A0A9D2J940"/>
<comment type="catalytic activity">
    <reaction evidence="6">
        <text>hydrogencarbonate + NH4(+) + 2 ATP = carbamoyl phosphate + 2 ADP + phosphate + 2 H(+)</text>
        <dbReference type="Rhea" id="RHEA:18029"/>
        <dbReference type="ChEBI" id="CHEBI:15378"/>
        <dbReference type="ChEBI" id="CHEBI:17544"/>
        <dbReference type="ChEBI" id="CHEBI:28938"/>
        <dbReference type="ChEBI" id="CHEBI:30616"/>
        <dbReference type="ChEBI" id="CHEBI:43474"/>
        <dbReference type="ChEBI" id="CHEBI:58228"/>
        <dbReference type="ChEBI" id="CHEBI:456216"/>
        <dbReference type="EC" id="6.3.4.16"/>
    </reaction>
</comment>
<evidence type="ECO:0000259" key="7">
    <source>
        <dbReference type="Pfam" id="PF25596"/>
    </source>
</evidence>
<evidence type="ECO:0000313" key="9">
    <source>
        <dbReference type="Proteomes" id="UP000824048"/>
    </source>
</evidence>
<evidence type="ECO:0000256" key="5">
    <source>
        <dbReference type="ARBA" id="ARBA00022975"/>
    </source>
</evidence>
<dbReference type="Gene3D" id="3.40.50.20">
    <property type="match status" value="1"/>
</dbReference>
<dbReference type="Pfam" id="PF25596">
    <property type="entry name" value="CPSase_L_D1"/>
    <property type="match status" value="1"/>
</dbReference>
<keyword evidence="5" id="KW-0665">Pyrimidine biosynthesis</keyword>
<dbReference type="SUPFAM" id="SSF52440">
    <property type="entry name" value="PreATP-grasp domain"/>
    <property type="match status" value="1"/>
</dbReference>
<evidence type="ECO:0000256" key="3">
    <source>
        <dbReference type="ARBA" id="ARBA00022741"/>
    </source>
</evidence>
<organism evidence="8 9">
    <name type="scientific">Candidatus Gemmiger excrementigallinarum</name>
    <dbReference type="NCBI Taxonomy" id="2838609"/>
    <lineage>
        <taxon>Bacteria</taxon>
        <taxon>Bacillati</taxon>
        <taxon>Bacillota</taxon>
        <taxon>Clostridia</taxon>
        <taxon>Eubacteriales</taxon>
        <taxon>Gemmiger</taxon>
    </lineage>
</organism>
<protein>
    <recommendedName>
        <fullName evidence="7">Carbamoyl phosphate synthase preATP-grasp domain-containing protein</fullName>
    </recommendedName>
</protein>
<reference evidence="8" key="1">
    <citation type="journal article" date="2021" name="PeerJ">
        <title>Extensive microbial diversity within the chicken gut microbiome revealed by metagenomics and culture.</title>
        <authorList>
            <person name="Gilroy R."/>
            <person name="Ravi A."/>
            <person name="Getino M."/>
            <person name="Pursley I."/>
            <person name="Horton D.L."/>
            <person name="Alikhan N.F."/>
            <person name="Baker D."/>
            <person name="Gharbi K."/>
            <person name="Hall N."/>
            <person name="Watson M."/>
            <person name="Adriaenssens E.M."/>
            <person name="Foster-Nyarko E."/>
            <person name="Jarju S."/>
            <person name="Secka A."/>
            <person name="Antonio M."/>
            <person name="Oren A."/>
            <person name="Chaudhuri R.R."/>
            <person name="La Ragione R."/>
            <person name="Hildebrand F."/>
            <person name="Pallen M.J."/>
        </authorList>
    </citation>
    <scope>NUCLEOTIDE SEQUENCE</scope>
    <source>
        <strain evidence="8">ChiSxjej1B13-11774</strain>
    </source>
</reference>
<feature type="domain" description="Carbamoyl phosphate synthase preATP-grasp" evidence="7">
    <location>
        <begin position="7"/>
        <end position="72"/>
    </location>
</feature>
<sequence>MPKDPSIKKVLVIGSGPIIIGQAAEFDYSGTQACRALKSEGVETVLVNSNPATIMTDPNIADRVYVEPMTVE</sequence>
<dbReference type="GO" id="GO:0046872">
    <property type="term" value="F:metal ion binding"/>
    <property type="evidence" value="ECO:0007669"/>
    <property type="project" value="UniProtKB-KW"/>
</dbReference>
<dbReference type="InterPro" id="IPR005483">
    <property type="entry name" value="CPSase_dom"/>
</dbReference>
<evidence type="ECO:0000313" key="8">
    <source>
        <dbReference type="EMBL" id="HIZ41151.1"/>
    </source>
</evidence>
<evidence type="ECO:0000256" key="1">
    <source>
        <dbReference type="ARBA" id="ARBA00022598"/>
    </source>
</evidence>
<dbReference type="PANTHER" id="PTHR11405:SF53">
    <property type="entry name" value="CARBAMOYL-PHOSPHATE SYNTHASE [AMMONIA], MITOCHONDRIAL"/>
    <property type="match status" value="1"/>
</dbReference>
<accession>A0A9D2J940</accession>
<dbReference type="InterPro" id="IPR016185">
    <property type="entry name" value="PreATP-grasp_dom_sf"/>
</dbReference>
<dbReference type="EMBL" id="DXBP01000004">
    <property type="protein sequence ID" value="HIZ41151.1"/>
    <property type="molecule type" value="Genomic_DNA"/>
</dbReference>
<dbReference type="GO" id="GO:0004088">
    <property type="term" value="F:carbamoyl-phosphate synthase (glutamine-hydrolyzing) activity"/>
    <property type="evidence" value="ECO:0007669"/>
    <property type="project" value="TreeGrafter"/>
</dbReference>
<dbReference type="PANTHER" id="PTHR11405">
    <property type="entry name" value="CARBAMOYLTRANSFERASE FAMILY MEMBER"/>
    <property type="match status" value="1"/>
</dbReference>
<reference evidence="8" key="2">
    <citation type="submission" date="2021-04" db="EMBL/GenBank/DDBJ databases">
        <authorList>
            <person name="Gilroy R."/>
        </authorList>
    </citation>
    <scope>NUCLEOTIDE SEQUENCE</scope>
    <source>
        <strain evidence="8">ChiSxjej1B13-11774</strain>
    </source>
</reference>
<dbReference type="PRINTS" id="PR00098">
    <property type="entry name" value="CPSASE"/>
</dbReference>